<dbReference type="Gene3D" id="3.40.50.1400">
    <property type="match status" value="1"/>
</dbReference>
<keyword evidence="4" id="KW-0614">Plasmid</keyword>
<dbReference type="GO" id="GO:0016829">
    <property type="term" value="F:lyase activity"/>
    <property type="evidence" value="ECO:0007669"/>
    <property type="project" value="UniProtKB-KW"/>
</dbReference>
<name>A0A8T7M440_9CHLR</name>
<dbReference type="EMBL" id="JACATZ010000001">
    <property type="protein sequence ID" value="NWJ46845.1"/>
    <property type="molecule type" value="Genomic_DNA"/>
</dbReference>
<dbReference type="GO" id="GO:0046872">
    <property type="term" value="F:metal ion binding"/>
    <property type="evidence" value="ECO:0007669"/>
    <property type="project" value="UniProtKB-KW"/>
</dbReference>
<dbReference type="Proteomes" id="UP001431572">
    <property type="component" value="Plasmid unnamed1"/>
</dbReference>
<evidence type="ECO:0000313" key="3">
    <source>
        <dbReference type="EMBL" id="NWJ46845.1"/>
    </source>
</evidence>
<protein>
    <submittedName>
        <fullName evidence="3">CbiX/SirB N-terminal domain-containing protein</fullName>
    </submittedName>
</protein>
<dbReference type="EMBL" id="CP128401">
    <property type="protein sequence ID" value="WJW70169.1"/>
    <property type="molecule type" value="Genomic_DNA"/>
</dbReference>
<sequence length="129" mass="13854">MEDNFKIAVLIVGHGSKQAGANSAMYNVAESLKAGGGYIIVECAFLEINEPSIPVGLDICREAGAGRIVVIPYFLLPGRHVLKDIPLLIADWSKANPSIQIIIGDYLGFSPALVEIVKQNVKGAAFRFE</sequence>
<reference evidence="4" key="2">
    <citation type="journal article" date="2024" name="Nature">
        <title>Anoxygenic phototroph of the Chloroflexota uses a type I reaction centre.</title>
        <authorList>
            <person name="Tsuji J.M."/>
            <person name="Shaw N.A."/>
            <person name="Nagashima S."/>
            <person name="Venkiteswaran J.J."/>
            <person name="Schiff S.L."/>
            <person name="Watanabe T."/>
            <person name="Fukui M."/>
            <person name="Hanada S."/>
            <person name="Tank M."/>
            <person name="Neufeld J.D."/>
        </authorList>
    </citation>
    <scope>NUCLEOTIDE SEQUENCE</scope>
    <source>
        <strain evidence="4">L227-S17</strain>
        <plasmid evidence="4 6">unnamed1</plasmid>
    </source>
</reference>
<reference evidence="3 5" key="1">
    <citation type="submission" date="2020-06" db="EMBL/GenBank/DDBJ databases">
        <title>Anoxygenic phototrophic Chloroflexota member uses a Type I reaction center.</title>
        <authorList>
            <person name="Tsuji J.M."/>
            <person name="Shaw N.A."/>
            <person name="Nagashima S."/>
            <person name="Venkiteswaran J."/>
            <person name="Schiff S.L."/>
            <person name="Hanada S."/>
            <person name="Tank M."/>
            <person name="Neufeld J.D."/>
        </authorList>
    </citation>
    <scope>NUCLEOTIDE SEQUENCE [LARGE SCALE GENOMIC DNA]</scope>
    <source>
        <strain evidence="3">L227-S17</strain>
    </source>
</reference>
<evidence type="ECO:0000256" key="1">
    <source>
        <dbReference type="ARBA" id="ARBA00022723"/>
    </source>
</evidence>
<accession>A0A8T7M440</accession>
<keyword evidence="6" id="KW-1185">Reference proteome</keyword>
<gene>
    <name evidence="3" type="ORF">HXX08_13340</name>
    <name evidence="4" type="ORF">OZ401_004677</name>
</gene>
<keyword evidence="1" id="KW-0479">Metal-binding</keyword>
<dbReference type="Proteomes" id="UP000521676">
    <property type="component" value="Unassembled WGS sequence"/>
</dbReference>
<dbReference type="Pfam" id="PF01903">
    <property type="entry name" value="CbiX"/>
    <property type="match status" value="1"/>
</dbReference>
<dbReference type="SUPFAM" id="SSF53800">
    <property type="entry name" value="Chelatase"/>
    <property type="match status" value="1"/>
</dbReference>
<dbReference type="RefSeq" id="WP_341472048.1">
    <property type="nucleotide sequence ID" value="NZ_CP128401.1"/>
</dbReference>
<dbReference type="CDD" id="cd03416">
    <property type="entry name" value="CbiX_SirB_N"/>
    <property type="match status" value="1"/>
</dbReference>
<proteinExistence type="predicted"/>
<evidence type="ECO:0000256" key="2">
    <source>
        <dbReference type="ARBA" id="ARBA00023239"/>
    </source>
</evidence>
<evidence type="ECO:0000313" key="5">
    <source>
        <dbReference type="Proteomes" id="UP000521676"/>
    </source>
</evidence>
<evidence type="ECO:0000313" key="4">
    <source>
        <dbReference type="EMBL" id="WJW70169.1"/>
    </source>
</evidence>
<dbReference type="InterPro" id="IPR002762">
    <property type="entry name" value="CbiX-like"/>
</dbReference>
<dbReference type="PANTHER" id="PTHR33542">
    <property type="entry name" value="SIROHYDROCHLORIN FERROCHELATASE, CHLOROPLASTIC"/>
    <property type="match status" value="1"/>
</dbReference>
<evidence type="ECO:0000313" key="6">
    <source>
        <dbReference type="Proteomes" id="UP001431572"/>
    </source>
</evidence>
<geneLocation type="plasmid" evidence="4 6">
    <name>unnamed1</name>
</geneLocation>
<dbReference type="AlphaFoldDB" id="A0A8T7M440"/>
<organism evidence="3 5">
    <name type="scientific">Candidatus Chlorohelix allophototropha</name>
    <dbReference type="NCBI Taxonomy" id="3003348"/>
    <lineage>
        <taxon>Bacteria</taxon>
        <taxon>Bacillati</taxon>
        <taxon>Chloroflexota</taxon>
        <taxon>Chloroflexia</taxon>
        <taxon>Candidatus Chloroheliales</taxon>
        <taxon>Candidatus Chloroheliaceae</taxon>
        <taxon>Candidatus Chlorohelix</taxon>
    </lineage>
</organism>
<dbReference type="InterPro" id="IPR050963">
    <property type="entry name" value="Sirohydro_Cobaltochel/CbiX"/>
</dbReference>
<dbReference type="PANTHER" id="PTHR33542:SF3">
    <property type="entry name" value="SIROHYDROCHLORIN FERROCHELATASE, CHLOROPLASTIC"/>
    <property type="match status" value="1"/>
</dbReference>
<keyword evidence="2" id="KW-0456">Lyase</keyword>